<organism evidence="2 3">
    <name type="scientific">Rhododendron simsii</name>
    <name type="common">Sims's rhododendron</name>
    <dbReference type="NCBI Taxonomy" id="118357"/>
    <lineage>
        <taxon>Eukaryota</taxon>
        <taxon>Viridiplantae</taxon>
        <taxon>Streptophyta</taxon>
        <taxon>Embryophyta</taxon>
        <taxon>Tracheophyta</taxon>
        <taxon>Spermatophyta</taxon>
        <taxon>Magnoliopsida</taxon>
        <taxon>eudicotyledons</taxon>
        <taxon>Gunneridae</taxon>
        <taxon>Pentapetalae</taxon>
        <taxon>asterids</taxon>
        <taxon>Ericales</taxon>
        <taxon>Ericaceae</taxon>
        <taxon>Ericoideae</taxon>
        <taxon>Rhodoreae</taxon>
        <taxon>Rhododendron</taxon>
    </lineage>
</organism>
<dbReference type="Proteomes" id="UP000626092">
    <property type="component" value="Unassembled WGS sequence"/>
</dbReference>
<dbReference type="PANTHER" id="PTHR31672">
    <property type="entry name" value="BNACNNG10540D PROTEIN"/>
    <property type="match status" value="1"/>
</dbReference>
<name>A0A834G7B6_RHOSS</name>
<dbReference type="InterPro" id="IPR036047">
    <property type="entry name" value="F-box-like_dom_sf"/>
</dbReference>
<protein>
    <recommendedName>
        <fullName evidence="4">F-box domain-containing protein</fullName>
    </recommendedName>
</protein>
<dbReference type="InterPro" id="IPR050796">
    <property type="entry name" value="SCF_F-box_component"/>
</dbReference>
<feature type="region of interest" description="Disordered" evidence="1">
    <location>
        <begin position="1"/>
        <end position="21"/>
    </location>
</feature>
<dbReference type="OrthoDB" id="605328at2759"/>
<feature type="compositionally biased region" description="Basic residues" evidence="1">
    <location>
        <begin position="1"/>
        <end position="12"/>
    </location>
</feature>
<accession>A0A834G7B6</accession>
<dbReference type="EMBL" id="WJXA01000011">
    <property type="protein sequence ID" value="KAF7127481.1"/>
    <property type="molecule type" value="Genomic_DNA"/>
</dbReference>
<dbReference type="AlphaFoldDB" id="A0A834G7B6"/>
<sequence length="310" mass="35104">MTMKTYSRRKTKPIADGPLPQTSPAAELIAHNVDLLTQILLRLPADSIIRFKSMCKHWLSLRSDSRFTSTHSRLNPRPFISSLYFYCDEEKLESVSLNGSSTVPSLSFLRRLTEKMVRIPYTESSSRILSPDKTKYFGECGRGGHLLLIQTHSHSFVRFKICEMDKDGCRWNVKFHVDLKNLISEFPEMGSKKQNNFRVTCVVEGEEEDDFALILAIPGLVKEVFGENDAESILASPATHRDARDAAAFLCRHIWKARNKALFELESSDPLLTFGRSSNYSSERISEHYVTEMGGESSFCPLSNTVSAYS</sequence>
<keyword evidence="3" id="KW-1185">Reference proteome</keyword>
<evidence type="ECO:0000256" key="1">
    <source>
        <dbReference type="SAM" id="MobiDB-lite"/>
    </source>
</evidence>
<evidence type="ECO:0008006" key="4">
    <source>
        <dbReference type="Google" id="ProtNLM"/>
    </source>
</evidence>
<evidence type="ECO:0000313" key="3">
    <source>
        <dbReference type="Proteomes" id="UP000626092"/>
    </source>
</evidence>
<reference evidence="2" key="1">
    <citation type="submission" date="2019-11" db="EMBL/GenBank/DDBJ databases">
        <authorList>
            <person name="Liu Y."/>
            <person name="Hou J."/>
            <person name="Li T.-Q."/>
            <person name="Guan C.-H."/>
            <person name="Wu X."/>
            <person name="Wu H.-Z."/>
            <person name="Ling F."/>
            <person name="Zhang R."/>
            <person name="Shi X.-G."/>
            <person name="Ren J.-P."/>
            <person name="Chen E.-F."/>
            <person name="Sun J.-M."/>
        </authorList>
    </citation>
    <scope>NUCLEOTIDE SEQUENCE</scope>
    <source>
        <strain evidence="2">Adult_tree_wgs_1</strain>
        <tissue evidence="2">Leaves</tissue>
    </source>
</reference>
<comment type="caution">
    <text evidence="2">The sequence shown here is derived from an EMBL/GenBank/DDBJ whole genome shotgun (WGS) entry which is preliminary data.</text>
</comment>
<dbReference type="SUPFAM" id="SSF81383">
    <property type="entry name" value="F-box domain"/>
    <property type="match status" value="1"/>
</dbReference>
<gene>
    <name evidence="2" type="ORF">RHSIM_Rhsim11G0068100</name>
</gene>
<evidence type="ECO:0000313" key="2">
    <source>
        <dbReference type="EMBL" id="KAF7127481.1"/>
    </source>
</evidence>
<proteinExistence type="predicted"/>